<organism evidence="1">
    <name type="scientific">marine metagenome</name>
    <dbReference type="NCBI Taxonomy" id="408172"/>
    <lineage>
        <taxon>unclassified sequences</taxon>
        <taxon>metagenomes</taxon>
        <taxon>ecological metagenomes</taxon>
    </lineage>
</organism>
<gene>
    <name evidence="1" type="ORF">METZ01_LOCUS127540</name>
</gene>
<dbReference type="EMBL" id="UINC01017894">
    <property type="protein sequence ID" value="SVA74686.1"/>
    <property type="molecule type" value="Genomic_DNA"/>
</dbReference>
<evidence type="ECO:0000313" key="1">
    <source>
        <dbReference type="EMBL" id="SVA74686.1"/>
    </source>
</evidence>
<reference evidence="1" key="1">
    <citation type="submission" date="2018-05" db="EMBL/GenBank/DDBJ databases">
        <authorList>
            <person name="Lanie J.A."/>
            <person name="Ng W.-L."/>
            <person name="Kazmierczak K.M."/>
            <person name="Andrzejewski T.M."/>
            <person name="Davidsen T.M."/>
            <person name="Wayne K.J."/>
            <person name="Tettelin H."/>
            <person name="Glass J.I."/>
            <person name="Rusch D."/>
            <person name="Podicherti R."/>
            <person name="Tsui H.-C.T."/>
            <person name="Winkler M.E."/>
        </authorList>
    </citation>
    <scope>NUCLEOTIDE SEQUENCE</scope>
</reference>
<sequence>MNDLTSICFNFFESSTKLHELQEKSGSIFKLRNGGSS</sequence>
<accession>A0A381YC67</accession>
<dbReference type="AlphaFoldDB" id="A0A381YC67"/>
<name>A0A381YC67_9ZZZZ</name>
<protein>
    <submittedName>
        <fullName evidence="1">Uncharacterized protein</fullName>
    </submittedName>
</protein>
<proteinExistence type="predicted"/>